<dbReference type="GO" id="GO:1901714">
    <property type="term" value="P:positive regulation of urea catabolic process"/>
    <property type="evidence" value="ECO:0007669"/>
    <property type="project" value="EnsemblFungi"/>
</dbReference>
<dbReference type="RefSeq" id="XP_003645699.1">
    <property type="nucleotide sequence ID" value="XM_003645651.1"/>
</dbReference>
<keyword evidence="3" id="KW-0805">Transcription regulation</keyword>
<feature type="region of interest" description="Disordered" evidence="7">
    <location>
        <begin position="265"/>
        <end position="299"/>
    </location>
</feature>
<keyword evidence="2" id="KW-0862">Zinc</keyword>
<dbReference type="eggNOG" id="ENOG502QQXX">
    <property type="taxonomic scope" value="Eukaryota"/>
</dbReference>
<dbReference type="PROSITE" id="PS00463">
    <property type="entry name" value="ZN2_CY6_FUNGAL_1"/>
    <property type="match status" value="1"/>
</dbReference>
<dbReference type="CDD" id="cd12148">
    <property type="entry name" value="fungal_TF_MHR"/>
    <property type="match status" value="1"/>
</dbReference>
<dbReference type="Pfam" id="PF04082">
    <property type="entry name" value="Fungal_trans"/>
    <property type="match status" value="1"/>
</dbReference>
<dbReference type="OrthoDB" id="2264294at2759"/>
<dbReference type="AlphaFoldDB" id="G8JRW3"/>
<reference evidence="10" key="1">
    <citation type="journal article" date="2012" name="G3 (Bethesda)">
        <title>Pichia sorbitophila, an interspecies yeast hybrid reveals early steps of genome resolution following polyploidization.</title>
        <authorList>
            <person name="Leh Louis V."/>
            <person name="Despons L."/>
            <person name="Friedrich A."/>
            <person name="Martin T."/>
            <person name="Durrens P."/>
            <person name="Casaregola S."/>
            <person name="Neuveglise C."/>
            <person name="Fairhead C."/>
            <person name="Marck C."/>
            <person name="Cruz J.A."/>
            <person name="Straub M.L."/>
            <person name="Kugler V."/>
            <person name="Sacerdot C."/>
            <person name="Uzunov Z."/>
            <person name="Thierry A."/>
            <person name="Weiss S."/>
            <person name="Bleykasten C."/>
            <person name="De Montigny J."/>
            <person name="Jacques N."/>
            <person name="Jung P."/>
            <person name="Lemaire M."/>
            <person name="Mallet S."/>
            <person name="Morel G."/>
            <person name="Richard G.F."/>
            <person name="Sarkar A."/>
            <person name="Savel G."/>
            <person name="Schacherer J."/>
            <person name="Seret M.L."/>
            <person name="Talla E."/>
            <person name="Samson G."/>
            <person name="Jubin C."/>
            <person name="Poulain J."/>
            <person name="Vacherie B."/>
            <person name="Barbe V."/>
            <person name="Pelletier E."/>
            <person name="Sherman D.J."/>
            <person name="Westhof E."/>
            <person name="Weissenbach J."/>
            <person name="Baret P.V."/>
            <person name="Wincker P."/>
            <person name="Gaillardin C."/>
            <person name="Dujon B."/>
            <person name="Souciet J.L."/>
        </authorList>
    </citation>
    <scope>NUCLEOTIDE SEQUENCE [LARGE SCALE GENOMIC DNA]</scope>
    <source>
        <strain evidence="10">CBS 270.75 / DBVPG 7215 / KCTC 17166 / NRRL Y-17582</strain>
    </source>
</reference>
<dbReference type="GO" id="GO:0001080">
    <property type="term" value="P:nitrogen catabolite activation of transcription from RNA polymerase II promoter"/>
    <property type="evidence" value="ECO:0007669"/>
    <property type="project" value="TreeGrafter"/>
</dbReference>
<evidence type="ECO:0000256" key="4">
    <source>
        <dbReference type="ARBA" id="ARBA00023125"/>
    </source>
</evidence>
<evidence type="ECO:0000313" key="9">
    <source>
        <dbReference type="EMBL" id="AET38882.1"/>
    </source>
</evidence>
<feature type="compositionally biased region" description="Low complexity" evidence="7">
    <location>
        <begin position="963"/>
        <end position="972"/>
    </location>
</feature>
<feature type="compositionally biased region" description="Polar residues" evidence="7">
    <location>
        <begin position="43"/>
        <end position="53"/>
    </location>
</feature>
<dbReference type="KEGG" id="erc:Ecym_3395"/>
<accession>G8JRW3</accession>
<dbReference type="InterPro" id="IPR001138">
    <property type="entry name" value="Zn2Cys6_DnaBD"/>
</dbReference>
<dbReference type="FunCoup" id="G8JRW3">
    <property type="interactions" value="339"/>
</dbReference>
<dbReference type="STRING" id="931890.G8JRW3"/>
<keyword evidence="10" id="KW-1185">Reference proteome</keyword>
<dbReference type="EMBL" id="CP002499">
    <property type="protein sequence ID" value="AET38882.1"/>
    <property type="molecule type" value="Genomic_DNA"/>
</dbReference>
<feature type="compositionally biased region" description="Polar residues" evidence="7">
    <location>
        <begin position="827"/>
        <end position="852"/>
    </location>
</feature>
<dbReference type="PANTHER" id="PTHR31668:SF4">
    <property type="entry name" value="TRANSCRIPTIONAL ACTIVATOR PROTEIN DAL81"/>
    <property type="match status" value="1"/>
</dbReference>
<organism evidence="9 10">
    <name type="scientific">Eremothecium cymbalariae (strain CBS 270.75 / DBVPG 7215 / KCTC 17166 / NRRL Y-17582)</name>
    <name type="common">Yeast</name>
    <dbReference type="NCBI Taxonomy" id="931890"/>
    <lineage>
        <taxon>Eukaryota</taxon>
        <taxon>Fungi</taxon>
        <taxon>Dikarya</taxon>
        <taxon>Ascomycota</taxon>
        <taxon>Saccharomycotina</taxon>
        <taxon>Saccharomycetes</taxon>
        <taxon>Saccharomycetales</taxon>
        <taxon>Saccharomycetaceae</taxon>
        <taxon>Eremothecium</taxon>
    </lineage>
</organism>
<feature type="compositionally biased region" description="Polar residues" evidence="7">
    <location>
        <begin position="905"/>
        <end position="917"/>
    </location>
</feature>
<dbReference type="GO" id="GO:0003713">
    <property type="term" value="F:transcription coactivator activity"/>
    <property type="evidence" value="ECO:0007669"/>
    <property type="project" value="EnsemblFungi"/>
</dbReference>
<protein>
    <recommendedName>
        <fullName evidence="8">Zn(2)-C6 fungal-type domain-containing protein</fullName>
    </recommendedName>
</protein>
<dbReference type="PANTHER" id="PTHR31668">
    <property type="entry name" value="GLUCOSE TRANSPORT TRANSCRIPTION REGULATOR RGT1-RELATED-RELATED"/>
    <property type="match status" value="1"/>
</dbReference>
<evidence type="ECO:0000313" key="10">
    <source>
        <dbReference type="Proteomes" id="UP000006790"/>
    </source>
</evidence>
<feature type="region of interest" description="Disordered" evidence="7">
    <location>
        <begin position="559"/>
        <end position="578"/>
    </location>
</feature>
<evidence type="ECO:0000259" key="8">
    <source>
        <dbReference type="PROSITE" id="PS50048"/>
    </source>
</evidence>
<evidence type="ECO:0000256" key="6">
    <source>
        <dbReference type="ARBA" id="ARBA00023242"/>
    </source>
</evidence>
<evidence type="ECO:0000256" key="2">
    <source>
        <dbReference type="ARBA" id="ARBA00022833"/>
    </source>
</evidence>
<feature type="compositionally biased region" description="Polar residues" evidence="7">
    <location>
        <begin position="561"/>
        <end position="578"/>
    </location>
</feature>
<dbReference type="Pfam" id="PF00172">
    <property type="entry name" value="Zn_clus"/>
    <property type="match status" value="1"/>
</dbReference>
<name>G8JRW3_ERECY</name>
<feature type="compositionally biased region" description="Polar residues" evidence="7">
    <location>
        <begin position="1"/>
        <end position="22"/>
    </location>
</feature>
<evidence type="ECO:0000256" key="5">
    <source>
        <dbReference type="ARBA" id="ARBA00023163"/>
    </source>
</evidence>
<dbReference type="GO" id="GO:0003677">
    <property type="term" value="F:DNA binding"/>
    <property type="evidence" value="ECO:0007669"/>
    <property type="project" value="UniProtKB-KW"/>
</dbReference>
<dbReference type="InterPro" id="IPR007219">
    <property type="entry name" value="XnlR_reg_dom"/>
</dbReference>
<dbReference type="SUPFAM" id="SSF57701">
    <property type="entry name" value="Zn2/Cys6 DNA-binding domain"/>
    <property type="match status" value="1"/>
</dbReference>
<dbReference type="HOGENOM" id="CLU_006632_0_0_1"/>
<feature type="compositionally biased region" description="Polar residues" evidence="7">
    <location>
        <begin position="1031"/>
        <end position="1041"/>
    </location>
</feature>
<sequence>MRQSSNNKLEVWDNGNSSIRGQNNNTNNTMLSFNDDYESVLSNLANGSSQTGGSRLESSQSQSTVEVSEAEGGEGGVLVYQEGSCVSGKSLDEKQKLELLLQQYQDLPGKDGVNGAHSSVSQRASDVNKGMMSSTKQAEQEHKSAIASKPCDHCRRRRTKCVIVPGMANCVQCETKGIKCGFSELITPKMPNDMNQEGQKKRSTGDEANTNVHELLKRAKLNDMMNQDNISQFYTDLLQNLNTNASDMPGMAQTNQNHFDFPLSSVGQGSHMSNVSRGQAVQISNTTSSSRVPRQQSNQSTIQYPRSSFYVGPTSVFDINLVNHMKLDNIDQIQLSKSVSLRKVAPDVQFILRADFNQQLYLKHEREIDLVERLVHPHGKILVDIFFKLVHPYFPILHERVFLEKYSKSYRELTAPILASIYSLALQWWDFHPQVIGFPKPDVIDQLNEIALRTFFDVLGKPKLSIVQTGLLILQCRSECPNNWVLCSEVVAIAEDLGLGIDCQDWRLPRWERGLRRRLAWAVWYQDKWLSMIESRYSHLILGRNWLVKMLTEDDFPSKSPVISSSQPKNNLKNDNSSASQIDKISVLDLSPTEDDFNNGKLLFRQMISLSIILGELLDTFYTLGAISTITQIEQVLRLAKPLQLKLREWYHSLPSKLSMNNFQPRRFNSNASLTLAYFAAEITLHRKIITTLKPEDPTDLVKVCRTAAKTRLIAAIEFVRDLKMEHTSSFWYSCSTGNLTLISTFAGLLYVTARSKEEETIFRDCTRNYFWILKMASKTFEGARNALEKIQMLLSQIPGLLTDEALGKQFVPPSSQSPYVQQQFQHSNSLPSNSNTQSPHVEPNSTPTSYNRPKKLPTEVLHTLKSIQHNMPNISGDYRYTSPDNVDLSVSSTVERSLNDRASRASSNPNTNSRSPENGIPMHVAEFSSQKSSSAVDPTLSANKVTNSLDHNIDIRNHSVMSAPSSFQSDSSARKSLDSKNTPDGSNSVTQVPSIEAKGIDESDRISDTSLKSNKIERRESKPEEDAERNTSIPNTKIAK</sequence>
<evidence type="ECO:0000256" key="7">
    <source>
        <dbReference type="SAM" id="MobiDB-lite"/>
    </source>
</evidence>
<dbReference type="InterPro" id="IPR050797">
    <property type="entry name" value="Carb_Metab_Trans_Reg"/>
</dbReference>
<evidence type="ECO:0000256" key="1">
    <source>
        <dbReference type="ARBA" id="ARBA00022723"/>
    </source>
</evidence>
<feature type="region of interest" description="Disordered" evidence="7">
    <location>
        <begin position="961"/>
        <end position="1041"/>
    </location>
</feature>
<dbReference type="GO" id="GO:0000981">
    <property type="term" value="F:DNA-binding transcription factor activity, RNA polymerase II-specific"/>
    <property type="evidence" value="ECO:0007669"/>
    <property type="project" value="InterPro"/>
</dbReference>
<keyword evidence="5" id="KW-0804">Transcription</keyword>
<feature type="domain" description="Zn(2)-C6 fungal-type" evidence="8">
    <location>
        <begin position="150"/>
        <end position="182"/>
    </location>
</feature>
<feature type="region of interest" description="Disordered" evidence="7">
    <location>
        <begin position="896"/>
        <end position="921"/>
    </location>
</feature>
<evidence type="ECO:0000256" key="3">
    <source>
        <dbReference type="ARBA" id="ARBA00023015"/>
    </source>
</evidence>
<feature type="region of interest" description="Disordered" evidence="7">
    <location>
        <begin position="813"/>
        <end position="855"/>
    </location>
</feature>
<feature type="compositionally biased region" description="Low complexity" evidence="7">
    <location>
        <begin position="813"/>
        <end position="826"/>
    </location>
</feature>
<feature type="region of interest" description="Disordered" evidence="7">
    <location>
        <begin position="1"/>
        <end position="29"/>
    </location>
</feature>
<feature type="compositionally biased region" description="Polar residues" evidence="7">
    <location>
        <begin position="980"/>
        <end position="994"/>
    </location>
</feature>
<dbReference type="OMA" id="DCQDWRL"/>
<keyword evidence="6" id="KW-0539">Nucleus</keyword>
<dbReference type="SMART" id="SM00066">
    <property type="entry name" value="GAL4"/>
    <property type="match status" value="1"/>
</dbReference>
<keyword evidence="1" id="KW-0479">Metal-binding</keyword>
<gene>
    <name evidence="9" type="ordered locus">Ecym_3395</name>
</gene>
<dbReference type="GO" id="GO:0005634">
    <property type="term" value="C:nucleus"/>
    <property type="evidence" value="ECO:0007669"/>
    <property type="project" value="TreeGrafter"/>
</dbReference>
<keyword evidence="4" id="KW-0238">DNA-binding</keyword>
<dbReference type="GO" id="GO:0051123">
    <property type="term" value="P:RNA polymerase II preinitiation complex assembly"/>
    <property type="evidence" value="ECO:0007669"/>
    <property type="project" value="EnsemblFungi"/>
</dbReference>
<dbReference type="Proteomes" id="UP000006790">
    <property type="component" value="Chromosome 3"/>
</dbReference>
<feature type="compositionally biased region" description="Low complexity" evidence="7">
    <location>
        <begin position="57"/>
        <end position="67"/>
    </location>
</feature>
<dbReference type="GO" id="GO:1901717">
    <property type="term" value="P:positive regulation of gamma-aminobutyric acid catabolic process"/>
    <property type="evidence" value="ECO:0007669"/>
    <property type="project" value="EnsemblFungi"/>
</dbReference>
<dbReference type="GeneID" id="11471046"/>
<feature type="region of interest" description="Disordered" evidence="7">
    <location>
        <begin position="43"/>
        <end position="72"/>
    </location>
</feature>
<feature type="compositionally biased region" description="Basic and acidic residues" evidence="7">
    <location>
        <begin position="1015"/>
        <end position="1025"/>
    </location>
</feature>
<feature type="compositionally biased region" description="Basic and acidic residues" evidence="7">
    <location>
        <begin position="999"/>
        <end position="1008"/>
    </location>
</feature>
<dbReference type="GO" id="GO:0008270">
    <property type="term" value="F:zinc ion binding"/>
    <property type="evidence" value="ECO:0007669"/>
    <property type="project" value="InterPro"/>
</dbReference>
<dbReference type="InterPro" id="IPR036864">
    <property type="entry name" value="Zn2-C6_fun-type_DNA-bd_sf"/>
</dbReference>
<dbReference type="GO" id="GO:0045944">
    <property type="term" value="P:positive regulation of transcription by RNA polymerase II"/>
    <property type="evidence" value="ECO:0007669"/>
    <property type="project" value="EnsemblFungi"/>
</dbReference>
<dbReference type="CDD" id="cd00067">
    <property type="entry name" value="GAL4"/>
    <property type="match status" value="1"/>
</dbReference>
<proteinExistence type="predicted"/>
<dbReference type="PROSITE" id="PS50048">
    <property type="entry name" value="ZN2_CY6_FUNGAL_2"/>
    <property type="match status" value="1"/>
</dbReference>
<dbReference type="InParanoid" id="G8JRW3"/>
<dbReference type="Gene3D" id="4.10.240.10">
    <property type="entry name" value="Zn(2)-C6 fungal-type DNA-binding domain"/>
    <property type="match status" value="1"/>
</dbReference>